<dbReference type="EMBL" id="KK208900">
    <property type="protein sequence ID" value="EZF71257.1"/>
    <property type="molecule type" value="Genomic_DNA"/>
</dbReference>
<dbReference type="HOGENOM" id="CLU_028341_1_0_1"/>
<evidence type="ECO:0000256" key="4">
    <source>
        <dbReference type="ARBA" id="ARBA00022448"/>
    </source>
</evidence>
<evidence type="ECO:0000313" key="14">
    <source>
        <dbReference type="EMBL" id="EZF71257.1"/>
    </source>
</evidence>
<dbReference type="PANTHER" id="PTHR16130:SF2">
    <property type="entry name" value="LYSOSOMAL COBALAMIN TRANSPORT ESCORT PROTEIN LMBD1"/>
    <property type="match status" value="1"/>
</dbReference>
<feature type="transmembrane region" description="Helical" evidence="13">
    <location>
        <begin position="418"/>
        <end position="442"/>
    </location>
</feature>
<keyword evidence="8 13" id="KW-0472">Membrane</keyword>
<proteinExistence type="inferred from homology"/>
<evidence type="ECO:0000256" key="13">
    <source>
        <dbReference type="SAM" id="Phobius"/>
    </source>
</evidence>
<keyword evidence="15" id="KW-1185">Reference proteome</keyword>
<dbReference type="GO" id="GO:0005774">
    <property type="term" value="C:vacuolar membrane"/>
    <property type="evidence" value="ECO:0007669"/>
    <property type="project" value="TreeGrafter"/>
</dbReference>
<feature type="transmembrane region" description="Helical" evidence="13">
    <location>
        <begin position="43"/>
        <end position="66"/>
    </location>
</feature>
<evidence type="ECO:0000313" key="15">
    <source>
        <dbReference type="Proteomes" id="UP000023623"/>
    </source>
</evidence>
<evidence type="ECO:0000256" key="7">
    <source>
        <dbReference type="ARBA" id="ARBA00022989"/>
    </source>
</evidence>
<feature type="transmembrane region" description="Helical" evidence="13">
    <location>
        <begin position="6"/>
        <end position="31"/>
    </location>
</feature>
<evidence type="ECO:0000256" key="10">
    <source>
        <dbReference type="ARBA" id="ARBA00023285"/>
    </source>
</evidence>
<reference evidence="14 15" key="1">
    <citation type="submission" date="2014-02" db="EMBL/GenBank/DDBJ databases">
        <title>The Genome Sequence of Trichophyton rubrum (morphotype soudanense) CBS 452.61.</title>
        <authorList>
            <consortium name="The Broad Institute Genomics Platform"/>
            <person name="Cuomo C.A."/>
            <person name="White T.C."/>
            <person name="Graser Y."/>
            <person name="Martinez-Rossi N."/>
            <person name="Heitman J."/>
            <person name="Young S.K."/>
            <person name="Zeng Q."/>
            <person name="Gargeya S."/>
            <person name="Abouelleil A."/>
            <person name="Alvarado L."/>
            <person name="Chapman S.B."/>
            <person name="Gainer-Dewar J."/>
            <person name="Goldberg J."/>
            <person name="Griggs A."/>
            <person name="Gujja S."/>
            <person name="Hansen M."/>
            <person name="Howarth C."/>
            <person name="Imamovic A."/>
            <person name="Larimer J."/>
            <person name="Martinez D."/>
            <person name="Murphy C."/>
            <person name="Pearson M.D."/>
            <person name="Persinoti G."/>
            <person name="Poon T."/>
            <person name="Priest M."/>
            <person name="Roberts A.D."/>
            <person name="Saif S."/>
            <person name="Shea T.D."/>
            <person name="Sykes S.N."/>
            <person name="Wortman J."/>
            <person name="Nusbaum C."/>
            <person name="Birren B."/>
        </authorList>
    </citation>
    <scope>NUCLEOTIDE SEQUENCE [LARGE SCALE GENOMIC DNA]</scope>
    <source>
        <strain evidence="14 15">CBS 452.61</strain>
    </source>
</reference>
<dbReference type="Pfam" id="PF04791">
    <property type="entry name" value="LMBR1"/>
    <property type="match status" value="1"/>
</dbReference>
<feature type="region of interest" description="Disordered" evidence="12">
    <location>
        <begin position="573"/>
        <end position="595"/>
    </location>
</feature>
<dbReference type="GO" id="GO:0072665">
    <property type="term" value="P:protein localization to vacuole"/>
    <property type="evidence" value="ECO:0007669"/>
    <property type="project" value="TreeGrafter"/>
</dbReference>
<dbReference type="Proteomes" id="UP000023623">
    <property type="component" value="Unassembled WGS sequence"/>
</dbReference>
<name>A0A022XKP6_TRISD</name>
<feature type="transmembrane region" description="Helical" evidence="13">
    <location>
        <begin position="95"/>
        <end position="119"/>
    </location>
</feature>
<evidence type="ECO:0000256" key="6">
    <source>
        <dbReference type="ARBA" id="ARBA00022692"/>
    </source>
</evidence>
<comment type="subcellular location">
    <subcellularLocation>
        <location evidence="1">Lysosome membrane</location>
        <topology evidence="1">Multi-pass membrane protein</topology>
    </subcellularLocation>
</comment>
<feature type="transmembrane region" description="Helical" evidence="13">
    <location>
        <begin position="140"/>
        <end position="162"/>
    </location>
</feature>
<evidence type="ECO:0000256" key="8">
    <source>
        <dbReference type="ARBA" id="ARBA00023136"/>
    </source>
</evidence>
<evidence type="ECO:0000256" key="1">
    <source>
        <dbReference type="ARBA" id="ARBA00004155"/>
    </source>
</evidence>
<evidence type="ECO:0000256" key="5">
    <source>
        <dbReference type="ARBA" id="ARBA00022628"/>
    </source>
</evidence>
<keyword evidence="5" id="KW-0846">Cobalamin</keyword>
<feature type="transmembrane region" description="Helical" evidence="13">
    <location>
        <begin position="190"/>
        <end position="217"/>
    </location>
</feature>
<feature type="transmembrane region" description="Helical" evidence="13">
    <location>
        <begin position="376"/>
        <end position="397"/>
    </location>
</feature>
<keyword evidence="4" id="KW-0813">Transport</keyword>
<feature type="transmembrane region" description="Helical" evidence="13">
    <location>
        <begin position="314"/>
        <end position="333"/>
    </location>
</feature>
<keyword evidence="10" id="KW-0170">Cobalt</keyword>
<evidence type="ECO:0000256" key="11">
    <source>
        <dbReference type="ARBA" id="ARBA00025515"/>
    </source>
</evidence>
<feature type="transmembrane region" description="Helical" evidence="13">
    <location>
        <begin position="514"/>
        <end position="533"/>
    </location>
</feature>
<evidence type="ECO:0000256" key="2">
    <source>
        <dbReference type="ARBA" id="ARBA00009901"/>
    </source>
</evidence>
<dbReference type="AlphaFoldDB" id="A0A022XKP6"/>
<dbReference type="OrthoDB" id="73273at2759"/>
<evidence type="ECO:0000256" key="9">
    <source>
        <dbReference type="ARBA" id="ARBA00023228"/>
    </source>
</evidence>
<keyword evidence="6 13" id="KW-0812">Transmembrane</keyword>
<organism evidence="14 15">
    <name type="scientific">Trichophyton soudanense CBS 452.61</name>
    <dbReference type="NCBI Taxonomy" id="1215331"/>
    <lineage>
        <taxon>Eukaryota</taxon>
        <taxon>Fungi</taxon>
        <taxon>Dikarya</taxon>
        <taxon>Ascomycota</taxon>
        <taxon>Pezizomycotina</taxon>
        <taxon>Eurotiomycetes</taxon>
        <taxon>Eurotiomycetidae</taxon>
        <taxon>Onygenales</taxon>
        <taxon>Arthrodermataceae</taxon>
        <taxon>Trichophyton</taxon>
    </lineage>
</organism>
<comment type="function">
    <text evidence="11">Probable lysosomal cobalamin transporter. Required to export cobalamin from lysosomes allowing its conversion to cofactors.</text>
</comment>
<gene>
    <name evidence="14" type="ORF">H105_06523</name>
</gene>
<protein>
    <recommendedName>
        <fullName evidence="3">Probable lysosomal cobalamin transporter</fullName>
    </recommendedName>
</protein>
<dbReference type="PANTHER" id="PTHR16130">
    <property type="entry name" value="LYSOSOMAL COBALAMIN TRANSPORTER-RELATED"/>
    <property type="match status" value="1"/>
</dbReference>
<keyword evidence="7 13" id="KW-1133">Transmembrane helix</keyword>
<dbReference type="InterPro" id="IPR050854">
    <property type="entry name" value="LMBD1_LysCbl_Transport"/>
</dbReference>
<accession>A0A022XKP6</accession>
<dbReference type="InterPro" id="IPR006876">
    <property type="entry name" value="LMBR1-like_membr_prot"/>
</dbReference>
<comment type="similarity">
    <text evidence="2">Belongs to the LIMR family. LMBRD1 subfamily.</text>
</comment>
<evidence type="ECO:0000256" key="12">
    <source>
        <dbReference type="SAM" id="MobiDB-lite"/>
    </source>
</evidence>
<keyword evidence="9" id="KW-0458">Lysosome</keyword>
<dbReference type="GO" id="GO:0031419">
    <property type="term" value="F:cobalamin binding"/>
    <property type="evidence" value="ECO:0007669"/>
    <property type="project" value="UniProtKB-KW"/>
</dbReference>
<sequence>MTLLQSSLIWIVYAVVVAILIAIASVFVYVYQAPRERSGLVSAVCILTVSALLATVLLLPVDIALISSTNSRRLGQRKDWATPDAVASIVQSLMIVYYSLYSLDTILCLLVIPFTYFWYEEYDELAEQQDWNAFGKRFWGAFRYTIAFLVVTVILFLVGFFVPVARNRAGAGLDLDYFKHLLTENNGERALTFALGLLTMIGIIVYVLYTSAGLALFPVSFIKTAPSVSSPSLYATTASRLEENVERQRQLEGRCGGNLDHLSSKERRELDSLVREERTLRRRQRLAESNAGDGRSFLVKAWHKIEAVFRPIKLLGGLLLLLLSIVIWVSMLLTGIDKATNSICKHNCGYILAKVNVFNPINWALLQSAKVFPIDYVLFIVLVLHFFSSSVVGVATVGIRFLWVRIFGIRKGHTTPQALLLATVMLALIILALNFSISMMVAPQYATYGPQTFCDTPSDHGEHSLSCEHRPQDVKPCSELTENHSAKDVCTPSVVSVFLNRITLNYPFFGMVNFWAQFAFLGMSLIVFVTMLFRTPRLDEQQLDEDAEEAEEEGLLASTGRRFGATWEDIMGRAPERHPAAAGRGSRDNGYHDGH</sequence>
<evidence type="ECO:0000256" key="3">
    <source>
        <dbReference type="ARBA" id="ARBA00017088"/>
    </source>
</evidence>